<dbReference type="SUPFAM" id="SSF53474">
    <property type="entry name" value="alpha/beta-Hydrolases"/>
    <property type="match status" value="1"/>
</dbReference>
<dbReference type="InterPro" id="IPR002018">
    <property type="entry name" value="CarbesteraseB"/>
</dbReference>
<dbReference type="InterPro" id="IPR019826">
    <property type="entry name" value="Carboxylesterase_B_AS"/>
</dbReference>
<comment type="similarity">
    <text evidence="1 3">Belongs to the type-B carboxylesterase/lipase family.</text>
</comment>
<feature type="compositionally biased region" description="Basic and acidic residues" evidence="4">
    <location>
        <begin position="488"/>
        <end position="506"/>
    </location>
</feature>
<evidence type="ECO:0000256" key="4">
    <source>
        <dbReference type="SAM" id="MobiDB-lite"/>
    </source>
</evidence>
<reference evidence="6 7" key="1">
    <citation type="journal article" date="2019" name="Int. J. Syst. Evol. Microbiol.">
        <title>The Global Catalogue of Microorganisms (GCM) 10K type strain sequencing project: providing services to taxonomists for standard genome sequencing and annotation.</title>
        <authorList>
            <consortium name="The Broad Institute Genomics Platform"/>
            <consortium name="The Broad Institute Genome Sequencing Center for Infectious Disease"/>
            <person name="Wu L."/>
            <person name="Ma J."/>
        </authorList>
    </citation>
    <scope>NUCLEOTIDE SEQUENCE [LARGE SCALE GENOMIC DNA]</scope>
    <source>
        <strain evidence="6 7">JCM 13581</strain>
    </source>
</reference>
<dbReference type="Pfam" id="PF00135">
    <property type="entry name" value="COesterase"/>
    <property type="match status" value="1"/>
</dbReference>
<keyword evidence="7" id="KW-1185">Reference proteome</keyword>
<dbReference type="Proteomes" id="UP001501303">
    <property type="component" value="Unassembled WGS sequence"/>
</dbReference>
<dbReference type="EC" id="3.1.1.-" evidence="3"/>
<feature type="domain" description="Carboxylesterase type B" evidence="5">
    <location>
        <begin position="8"/>
        <end position="457"/>
    </location>
</feature>
<evidence type="ECO:0000259" key="5">
    <source>
        <dbReference type="Pfam" id="PF00135"/>
    </source>
</evidence>
<protein>
    <recommendedName>
        <fullName evidence="3">Carboxylic ester hydrolase</fullName>
        <ecNumber evidence="3">3.1.1.-</ecNumber>
    </recommendedName>
</protein>
<feature type="region of interest" description="Disordered" evidence="4">
    <location>
        <begin position="456"/>
        <end position="520"/>
    </location>
</feature>
<name>A0ABN2NQ36_9ACTN</name>
<organism evidence="6 7">
    <name type="scientific">Streptomyces sodiiphilus</name>
    <dbReference type="NCBI Taxonomy" id="226217"/>
    <lineage>
        <taxon>Bacteria</taxon>
        <taxon>Bacillati</taxon>
        <taxon>Actinomycetota</taxon>
        <taxon>Actinomycetes</taxon>
        <taxon>Kitasatosporales</taxon>
        <taxon>Streptomycetaceae</taxon>
        <taxon>Streptomyces</taxon>
    </lineage>
</organism>
<evidence type="ECO:0000256" key="2">
    <source>
        <dbReference type="ARBA" id="ARBA00022801"/>
    </source>
</evidence>
<evidence type="ECO:0000313" key="7">
    <source>
        <dbReference type="Proteomes" id="UP001501303"/>
    </source>
</evidence>
<evidence type="ECO:0000256" key="3">
    <source>
        <dbReference type="RuleBase" id="RU361235"/>
    </source>
</evidence>
<evidence type="ECO:0000256" key="1">
    <source>
        <dbReference type="ARBA" id="ARBA00005964"/>
    </source>
</evidence>
<dbReference type="PROSITE" id="PS00122">
    <property type="entry name" value="CARBOXYLESTERASE_B_1"/>
    <property type="match status" value="1"/>
</dbReference>
<evidence type="ECO:0000313" key="6">
    <source>
        <dbReference type="EMBL" id="GAA1894284.1"/>
    </source>
</evidence>
<dbReference type="PANTHER" id="PTHR43142:SF1">
    <property type="entry name" value="CARBOXYLIC ESTER HYDROLASE"/>
    <property type="match status" value="1"/>
</dbReference>
<proteinExistence type="inferred from homology"/>
<dbReference type="Gene3D" id="3.40.50.1820">
    <property type="entry name" value="alpha/beta hydrolase"/>
    <property type="match status" value="1"/>
</dbReference>
<sequence length="520" mass="55238">MPGEAVEVRRTENGRVRGRGSVRGVLAFLGIPYAAPPFGANRFREPCPVRRWEGVRDCRSFGPVAPQSAELPGMPAWSPGREDILTLNIWTPAAPGGPLPVVVWIHGGAYTFGSSAQPDFDGTALARAGVVLVSMNYRLGFEGFGHMPSEAGPRCPENRGLLDQLAALEWVRDNIAAFGGDPTNVTVAGQSAGATSAACLMVMERARGLFRRVIAHSPVGPCFPAELAVETTHRVAAAAGVPATSAGLASATPEALIVASEQVVRDYRGCPGSGARYYNPVIDGDVLPGDPVSLAARAATGGVDLLVCHTAEEGWLLHATDSIPAVTTGEQLADFTEAFQLPDELIEGYRGLMPGAPVLDLYLAVFGDLLFSQYAWRLAEAHARSGGRAFESCFARRRTAPPAVVHAWHCADIPFAFGTLTDENVAFLIGRSPTAADHRLSRRMGEAWAGFATDGHPGWRPVGSPGAAGRTWSTPDSPALPDNAAIHDLWRRKLQGEWRPPRRDRPGSAAQTDRPQGTVG</sequence>
<feature type="compositionally biased region" description="Polar residues" evidence="4">
    <location>
        <begin position="509"/>
        <end position="520"/>
    </location>
</feature>
<dbReference type="EMBL" id="BAAAMJ010000001">
    <property type="protein sequence ID" value="GAA1894284.1"/>
    <property type="molecule type" value="Genomic_DNA"/>
</dbReference>
<keyword evidence="2 3" id="KW-0378">Hydrolase</keyword>
<accession>A0ABN2NQ36</accession>
<dbReference type="RefSeq" id="WP_344257725.1">
    <property type="nucleotide sequence ID" value="NZ_BAAAMJ010000001.1"/>
</dbReference>
<gene>
    <name evidence="6" type="ORF">GCM10009716_00200</name>
</gene>
<dbReference type="PANTHER" id="PTHR43142">
    <property type="entry name" value="CARBOXYLIC ESTER HYDROLASE"/>
    <property type="match status" value="1"/>
</dbReference>
<dbReference type="InterPro" id="IPR029058">
    <property type="entry name" value="AB_hydrolase_fold"/>
</dbReference>
<comment type="caution">
    <text evidence="6">The sequence shown here is derived from an EMBL/GenBank/DDBJ whole genome shotgun (WGS) entry which is preliminary data.</text>
</comment>